<keyword evidence="2" id="KW-0641">Proline biosynthesis</keyword>
<dbReference type="Gene3D" id="3.40.50.720">
    <property type="entry name" value="NAD(P)-binding Rossmann-like Domain"/>
    <property type="match status" value="1"/>
</dbReference>
<dbReference type="InterPro" id="IPR029036">
    <property type="entry name" value="P5CR_dimer"/>
</dbReference>
<dbReference type="InterPro" id="IPR008927">
    <property type="entry name" value="6-PGluconate_DH-like_C_sf"/>
</dbReference>
<organism evidence="6 7">
    <name type="scientific">Halobacillus litoralis</name>
    <dbReference type="NCBI Taxonomy" id="45668"/>
    <lineage>
        <taxon>Bacteria</taxon>
        <taxon>Bacillati</taxon>
        <taxon>Bacillota</taxon>
        <taxon>Bacilli</taxon>
        <taxon>Bacillales</taxon>
        <taxon>Bacillaceae</taxon>
        <taxon>Halobacillus</taxon>
    </lineage>
</organism>
<dbReference type="Proteomes" id="UP000287756">
    <property type="component" value="Chromosome"/>
</dbReference>
<keyword evidence="2" id="KW-0963">Cytoplasm</keyword>
<evidence type="ECO:0000259" key="5">
    <source>
        <dbReference type="Pfam" id="PF14748"/>
    </source>
</evidence>
<sequence length="270" mass="29985">MKWGIIGTGNMGSMLTTSLIKSGAIPAHDLTIYNRTLKKAEDLQEEFPNLNVAKDLISLQKTSEILFICVKPHHYKDIIDSLKEEWTENQCLVSITSPVAVKQLEKATPCQVARIVPSITNHALAGVSLFTFGSRINERYRQLLLTTFQQISTPIEVEEEHIRVASDIVSCGPAFISYLLSEWIKAAGDVAGLPEQKATALTENMMIGLGELLSQRIMTLDELMEKVTVKGGVTGEGLQALEDHIGPLFHKMFQATQNKHKEDKKNIDLQ</sequence>
<feature type="binding site" evidence="3">
    <location>
        <begin position="6"/>
        <end position="11"/>
    </location>
    <ligand>
        <name>NADP(+)</name>
        <dbReference type="ChEBI" id="CHEBI:58349"/>
    </ligand>
</feature>
<evidence type="ECO:0000313" key="7">
    <source>
        <dbReference type="Proteomes" id="UP000287756"/>
    </source>
</evidence>
<comment type="similarity">
    <text evidence="1 2">Belongs to the pyrroline-5-carboxylate reductase family.</text>
</comment>
<comment type="function">
    <text evidence="2">Catalyzes the reduction of 1-pyrroline-5-carboxylate (PCA) to L-proline.</text>
</comment>
<dbReference type="SUPFAM" id="SSF48179">
    <property type="entry name" value="6-phosphogluconate dehydrogenase C-terminal domain-like"/>
    <property type="match status" value="1"/>
</dbReference>
<keyword evidence="2" id="KW-0028">Amino-acid biosynthesis</keyword>
<dbReference type="PIRSF" id="PIRSF000193">
    <property type="entry name" value="Pyrrol-5-carb_rd"/>
    <property type="match status" value="1"/>
</dbReference>
<dbReference type="GO" id="GO:0055129">
    <property type="term" value="P:L-proline biosynthetic process"/>
    <property type="evidence" value="ECO:0007669"/>
    <property type="project" value="UniProtKB-UniRule"/>
</dbReference>
<evidence type="ECO:0000259" key="4">
    <source>
        <dbReference type="Pfam" id="PF03807"/>
    </source>
</evidence>
<keyword evidence="2 3" id="KW-0521">NADP</keyword>
<dbReference type="InterPro" id="IPR028939">
    <property type="entry name" value="P5C_Rdtase_cat_N"/>
</dbReference>
<dbReference type="UniPathway" id="UPA00098">
    <property type="reaction ID" value="UER00361"/>
</dbReference>
<feature type="domain" description="Pyrroline-5-carboxylate reductase catalytic N-terminal" evidence="4">
    <location>
        <begin position="3"/>
        <end position="97"/>
    </location>
</feature>
<comment type="pathway">
    <text evidence="2">Amino-acid biosynthesis; L-proline biosynthesis; L-proline from L-glutamate 5-semialdehyde: step 1/1.</text>
</comment>
<dbReference type="PANTHER" id="PTHR11645">
    <property type="entry name" value="PYRROLINE-5-CARBOXYLATE REDUCTASE"/>
    <property type="match status" value="1"/>
</dbReference>
<evidence type="ECO:0000313" key="6">
    <source>
        <dbReference type="EMBL" id="QAS54125.1"/>
    </source>
</evidence>
<dbReference type="InterPro" id="IPR053790">
    <property type="entry name" value="P5CR-like_CS"/>
</dbReference>
<dbReference type="EMBL" id="CP026118">
    <property type="protein sequence ID" value="QAS54125.1"/>
    <property type="molecule type" value="Genomic_DNA"/>
</dbReference>
<feature type="domain" description="Pyrroline-5-carboxylate reductase dimerisation" evidence="5">
    <location>
        <begin position="159"/>
        <end position="262"/>
    </location>
</feature>
<dbReference type="GO" id="GO:0005737">
    <property type="term" value="C:cytoplasm"/>
    <property type="evidence" value="ECO:0007669"/>
    <property type="project" value="UniProtKB-SubCell"/>
</dbReference>
<dbReference type="KEGG" id="hli:HLI_18870"/>
<dbReference type="Pfam" id="PF03807">
    <property type="entry name" value="F420_oxidored"/>
    <property type="match status" value="1"/>
</dbReference>
<protein>
    <recommendedName>
        <fullName evidence="2">Pyrroline-5-carboxylate reductase</fullName>
        <shortName evidence="2">P5C reductase</shortName>
        <shortName evidence="2">P5CR</shortName>
        <ecNumber evidence="2">1.5.1.2</ecNumber>
    </recommendedName>
    <alternativeName>
        <fullName evidence="2">PCA reductase</fullName>
    </alternativeName>
</protein>
<proteinExistence type="inferred from homology"/>
<dbReference type="OrthoDB" id="9805754at2"/>
<reference evidence="6 7" key="1">
    <citation type="submission" date="2018-01" db="EMBL/GenBank/DDBJ databases">
        <title>The whole genome sequencing and assembly of Halobacillus litoralis ERB031 strain.</title>
        <authorList>
            <person name="Lee S.-J."/>
            <person name="Park M.-K."/>
            <person name="Kim J.-Y."/>
            <person name="Lee Y.-J."/>
            <person name="Yi H."/>
            <person name="Bahn Y.-S."/>
            <person name="Kim J.F."/>
            <person name="Lee D.-W."/>
        </authorList>
    </citation>
    <scope>NUCLEOTIDE SEQUENCE [LARGE SCALE GENOMIC DNA]</scope>
    <source>
        <strain evidence="6 7">ERB 031</strain>
    </source>
</reference>
<dbReference type="Gene3D" id="1.10.3730.10">
    <property type="entry name" value="ProC C-terminal domain-like"/>
    <property type="match status" value="1"/>
</dbReference>
<dbReference type="PANTHER" id="PTHR11645:SF51">
    <property type="entry name" value="COME OPERON PROTEIN 4"/>
    <property type="match status" value="1"/>
</dbReference>
<dbReference type="AlphaFoldDB" id="A0A410MHI9"/>
<evidence type="ECO:0000256" key="3">
    <source>
        <dbReference type="PIRSR" id="PIRSR000193-1"/>
    </source>
</evidence>
<gene>
    <name evidence="2" type="primary">proC</name>
    <name evidence="6" type="ORF">HLI_18870</name>
</gene>
<dbReference type="InterPro" id="IPR036291">
    <property type="entry name" value="NAD(P)-bd_dom_sf"/>
</dbReference>
<dbReference type="GO" id="GO:0004735">
    <property type="term" value="F:pyrroline-5-carboxylate reductase activity"/>
    <property type="evidence" value="ECO:0007669"/>
    <property type="project" value="UniProtKB-UniRule"/>
</dbReference>
<dbReference type="InterPro" id="IPR000304">
    <property type="entry name" value="Pyrroline-COOH_reductase"/>
</dbReference>
<dbReference type="SUPFAM" id="SSF51735">
    <property type="entry name" value="NAD(P)-binding Rossmann-fold domains"/>
    <property type="match status" value="1"/>
</dbReference>
<dbReference type="NCBIfam" id="NF005814">
    <property type="entry name" value="PRK07680.1"/>
    <property type="match status" value="1"/>
</dbReference>
<comment type="catalytic activity">
    <reaction evidence="2">
        <text>L-proline + NADP(+) = (S)-1-pyrroline-5-carboxylate + NADPH + 2 H(+)</text>
        <dbReference type="Rhea" id="RHEA:14109"/>
        <dbReference type="ChEBI" id="CHEBI:15378"/>
        <dbReference type="ChEBI" id="CHEBI:17388"/>
        <dbReference type="ChEBI" id="CHEBI:57783"/>
        <dbReference type="ChEBI" id="CHEBI:58349"/>
        <dbReference type="ChEBI" id="CHEBI:60039"/>
        <dbReference type="EC" id="1.5.1.2"/>
    </reaction>
</comment>
<dbReference type="EC" id="1.5.1.2" evidence="2"/>
<name>A0A410MHI9_9BACI</name>
<dbReference type="Pfam" id="PF14748">
    <property type="entry name" value="P5CR_dimer"/>
    <property type="match status" value="1"/>
</dbReference>
<comment type="catalytic activity">
    <reaction evidence="2">
        <text>L-proline + NAD(+) = (S)-1-pyrroline-5-carboxylate + NADH + 2 H(+)</text>
        <dbReference type="Rhea" id="RHEA:14105"/>
        <dbReference type="ChEBI" id="CHEBI:15378"/>
        <dbReference type="ChEBI" id="CHEBI:17388"/>
        <dbReference type="ChEBI" id="CHEBI:57540"/>
        <dbReference type="ChEBI" id="CHEBI:57945"/>
        <dbReference type="ChEBI" id="CHEBI:60039"/>
        <dbReference type="EC" id="1.5.1.2"/>
    </reaction>
</comment>
<evidence type="ECO:0000256" key="1">
    <source>
        <dbReference type="ARBA" id="ARBA00005525"/>
    </source>
</evidence>
<evidence type="ECO:0000256" key="2">
    <source>
        <dbReference type="HAMAP-Rule" id="MF_01925"/>
    </source>
</evidence>
<dbReference type="RefSeq" id="WP_128526396.1">
    <property type="nucleotide sequence ID" value="NZ_CP026118.1"/>
</dbReference>
<keyword evidence="2" id="KW-0560">Oxidoreductase</keyword>
<dbReference type="HAMAP" id="MF_01925">
    <property type="entry name" value="P5C_reductase"/>
    <property type="match status" value="1"/>
</dbReference>
<comment type="subcellular location">
    <subcellularLocation>
        <location evidence="2">Cytoplasm</location>
    </subcellularLocation>
</comment>
<accession>A0A410MHI9</accession>
<dbReference type="PROSITE" id="PS00521">
    <property type="entry name" value="P5CR"/>
    <property type="match status" value="1"/>
</dbReference>